<feature type="region of interest" description="Disordered" evidence="1">
    <location>
        <begin position="627"/>
        <end position="653"/>
    </location>
</feature>
<evidence type="ECO:0000313" key="3">
    <source>
        <dbReference type="EMBL" id="MXP66114.1"/>
    </source>
</evidence>
<dbReference type="AlphaFoldDB" id="A0A845BJ78"/>
<feature type="domain" description="PLL-like beta propeller" evidence="2">
    <location>
        <begin position="795"/>
        <end position="1020"/>
    </location>
</feature>
<gene>
    <name evidence="3" type="ORF">E0493_22505</name>
</gene>
<comment type="caution">
    <text evidence="3">The sequence shown here is derived from an EMBL/GenBank/DDBJ whole genome shotgun (WGS) entry which is preliminary data.</text>
</comment>
<dbReference type="Pfam" id="PF26607">
    <property type="entry name" value="DUF8189"/>
    <property type="match status" value="1"/>
</dbReference>
<dbReference type="OrthoDB" id="2874181at2"/>
<keyword evidence="4" id="KW-1185">Reference proteome</keyword>
<evidence type="ECO:0000313" key="4">
    <source>
        <dbReference type="Proteomes" id="UP000460715"/>
    </source>
</evidence>
<dbReference type="SUPFAM" id="SSF89372">
    <property type="entry name" value="Fucose-specific lectin"/>
    <property type="match status" value="1"/>
</dbReference>
<evidence type="ECO:0000259" key="2">
    <source>
        <dbReference type="Pfam" id="PF26607"/>
    </source>
</evidence>
<sequence>MPVSDADHHALYVNLRAEILTRFFAYGRLFRTNQLALDHILKYPAPEQEVDRWSIDENHNDNPGLNGCLLVAALAGECAVGHGSGALPILRLYAETLEDLFKFKDHSDPVFHGYPIRWDERGTDRWATRARPAGGPDELVRCKDFVLDHRGHHLYCTPFHHPEYELWRPSPSMGLTPNLGSGNDPHDGGPDNRWQSIERFRRHEPSMDEVVGLVATYAVMADLSGDVVLARVVRGQASRLGDYLAGCGYLLVRPEGGLTARGATGILPALEFPFGRVFQRLTGDRRTARADFVGAMKRAGAWPGMQETMDRLALLGLTTDILAPLAPMSMSARAVLDQSNADLMRVLGALLTSYGHDVMNAEARVEVPLACLMSQVGDPQRRFGLWMHGPNDMAEALGVMFTILLAEGGVPGLLVAAPVREGLRNLLNSIGSYGFNFAPFLGLSCIGDRDRTVRNAFLDHLRNSASKRQRGWFGNTGFARAVGAALGDRASAEELREWLDDAYSHISAAPGSGASADRNYDGGDGGRIQIGIHVEGEGPDKVEKPKEGLVRWWPPNDSQWPLGSLEYIACLSLARYASARELVPEGVLPRWPDGAPDPARPVIPAEVLARGPTEVLKGLDEPLDRHFDPFPVRNIEPRHRRAGSPEPRPPAVISGPAEVHEVRISESVSRVALATLLAPGDRVRLEPGGAIRSGVILTYDTPPRGWDMLDSNPKFPFPGGHPYCLLYRLLPDGMFPGGPGWRPLPDAVGFIYDHPRGAPGTLEFRTNDDTPGGGSGAFTCRVEITRAFGGDVSLALGGELRSAPSVASASPGRVDAFALDAVGAVAHYTRVRIPLREIAFWGTVPGTAGLASSPAAYSGGNGAIDLFGLNAEGRLLRKTLEGDTWTPREGWETVATERGVASRPTACSFEAGRLDVFSTDGEGRLMQIVRTGGWTGWHEPTLHPPGFRFAADQGGDGLSAVSWGPRRIDIFGRGARGGLGHAWWDGNRWFGEEFEGAISSAPGVASPAPGRLEVFARLSDGGFGVKVFDRSWSGWAALRGRPESAPAAVFVPRTVEENRVEVFYRGTLNDLRNLRRS</sequence>
<accession>A0A845BJ78</accession>
<dbReference type="Gene3D" id="2.120.10.70">
    <property type="entry name" value="Fucose-specific lectin"/>
    <property type="match status" value="1"/>
</dbReference>
<evidence type="ECO:0000256" key="1">
    <source>
        <dbReference type="SAM" id="MobiDB-lite"/>
    </source>
</evidence>
<proteinExistence type="predicted"/>
<dbReference type="EMBL" id="SNVJ01000045">
    <property type="protein sequence ID" value="MXP66114.1"/>
    <property type="molecule type" value="Genomic_DNA"/>
</dbReference>
<dbReference type="InterPro" id="IPR058502">
    <property type="entry name" value="PLL-like_beta-prop"/>
</dbReference>
<reference evidence="3 4" key="1">
    <citation type="submission" date="2019-03" db="EMBL/GenBank/DDBJ databases">
        <title>Roseomonas sp. a novel Roseomonas species isolated from Sea whip Gorgonian.</title>
        <authorList>
            <person name="Li F."/>
            <person name="Pan X."/>
            <person name="Huang S."/>
            <person name="Li Z."/>
            <person name="Meng B."/>
        </authorList>
    </citation>
    <scope>NUCLEOTIDE SEQUENCE [LARGE SCALE GENOMIC DNA]</scope>
    <source>
        <strain evidence="3 4">M0104</strain>
    </source>
</reference>
<dbReference type="Proteomes" id="UP000460715">
    <property type="component" value="Unassembled WGS sequence"/>
</dbReference>
<protein>
    <recommendedName>
        <fullName evidence="2">PLL-like beta propeller domain-containing protein</fullName>
    </recommendedName>
</protein>
<dbReference type="RefSeq" id="WP_160939523.1">
    <property type="nucleotide sequence ID" value="NZ_SNVJ01000045.1"/>
</dbReference>
<name>A0A845BJ78_9PROT</name>
<organism evidence="3 4">
    <name type="scientific">Teichococcus coralli</name>
    <dbReference type="NCBI Taxonomy" id="2545983"/>
    <lineage>
        <taxon>Bacteria</taxon>
        <taxon>Pseudomonadati</taxon>
        <taxon>Pseudomonadota</taxon>
        <taxon>Alphaproteobacteria</taxon>
        <taxon>Acetobacterales</taxon>
        <taxon>Roseomonadaceae</taxon>
        <taxon>Roseomonas</taxon>
    </lineage>
</organism>